<dbReference type="PaxDb" id="55529-EKX34273"/>
<dbReference type="PANTHER" id="PTHR11042">
    <property type="entry name" value="EUKARYOTIC TRANSLATION INITIATION FACTOR 2-ALPHA KINASE EIF2-ALPHA KINASE -RELATED"/>
    <property type="match status" value="1"/>
</dbReference>
<sequence length="525" mass="58412">MRCRSEEPLRRESPQILEGDEPRAAARASRPAAVQSKPESNAHSSVNDVPPSSGSNSLPSDSLNVGYYARFFHQVRRIGTGAYGSVFECRHVMDGVHLGTYAVKVAPVGDNRQWLHKVLREVRNLQFLSHNNVVRYMHSWLEPHQSSPFTPMVPCLFILMEYANSGNLHSLLALDLPQRKRGFLSEEQIFLYTMDICSGLQYLHSMDIVHRDLKPENILVQSGRQSDSGIDIGHRLMISDLGQSQRLSENRGASRRSGCTGTVRYTAPEMLEVSVAFSLHYLYDWSTKADVWSLGAIVFCLCYSAIPYQEIEDLQELARCVVSGPSMPRPSTPVRSPPLVELLDLTLDKDPSKRPEVSTILSSPIIQDYISRSQVPHNSPHGSSSQREGATVVRVPSERDLQSSARWSSPAVGLLPQETGTSLVLRRNAREHGIDEVREVGSDLPRPHLPAITFGEVEETNGGILSSLGRSLWGGERGSISQFLLLRTRSVMGFIGLRSLWTLVLKKVVRLGQIADRCLQESDTV</sequence>
<dbReference type="EC" id="2.7.11.1" evidence="1"/>
<keyword evidence="15" id="KW-1185">Reference proteome</keyword>
<comment type="catalytic activity">
    <reaction evidence="8">
        <text>L-threonyl-[protein] + ATP = O-phospho-L-threonyl-[protein] + ADP + H(+)</text>
        <dbReference type="Rhea" id="RHEA:46608"/>
        <dbReference type="Rhea" id="RHEA-COMP:11060"/>
        <dbReference type="Rhea" id="RHEA-COMP:11605"/>
        <dbReference type="ChEBI" id="CHEBI:15378"/>
        <dbReference type="ChEBI" id="CHEBI:30013"/>
        <dbReference type="ChEBI" id="CHEBI:30616"/>
        <dbReference type="ChEBI" id="CHEBI:61977"/>
        <dbReference type="ChEBI" id="CHEBI:456216"/>
        <dbReference type="EC" id="2.7.11.1"/>
    </reaction>
</comment>
<dbReference type="Pfam" id="PF00069">
    <property type="entry name" value="Pkinase"/>
    <property type="match status" value="1"/>
</dbReference>
<dbReference type="GO" id="GO:0005737">
    <property type="term" value="C:cytoplasm"/>
    <property type="evidence" value="ECO:0007669"/>
    <property type="project" value="TreeGrafter"/>
</dbReference>
<dbReference type="OMA" id="WIERCQL"/>
<evidence type="ECO:0000256" key="4">
    <source>
        <dbReference type="ARBA" id="ARBA00022741"/>
    </source>
</evidence>
<dbReference type="PROSITE" id="PS50011">
    <property type="entry name" value="PROTEIN_KINASE_DOM"/>
    <property type="match status" value="1"/>
</dbReference>
<dbReference type="PANTHER" id="PTHR11042:SF138">
    <property type="entry name" value="SERINE_THREONINE-PROTEIN KINASE IKS1-RELATED"/>
    <property type="match status" value="1"/>
</dbReference>
<feature type="domain" description="Protein kinase" evidence="12">
    <location>
        <begin position="72"/>
        <end position="366"/>
    </location>
</feature>
<dbReference type="InterPro" id="IPR017441">
    <property type="entry name" value="Protein_kinase_ATP_BS"/>
</dbReference>
<keyword evidence="5" id="KW-0418">Kinase</keyword>
<evidence type="ECO:0000313" key="13">
    <source>
        <dbReference type="EMBL" id="EKX34273.1"/>
    </source>
</evidence>
<evidence type="ECO:0000256" key="7">
    <source>
        <dbReference type="ARBA" id="ARBA00037982"/>
    </source>
</evidence>
<feature type="region of interest" description="Disordered" evidence="11">
    <location>
        <begin position="373"/>
        <end position="393"/>
    </location>
</feature>
<evidence type="ECO:0000256" key="8">
    <source>
        <dbReference type="ARBA" id="ARBA00047899"/>
    </source>
</evidence>
<dbReference type="InterPro" id="IPR008271">
    <property type="entry name" value="Ser/Thr_kinase_AS"/>
</dbReference>
<dbReference type="HOGENOM" id="CLU_519235_0_0_1"/>
<evidence type="ECO:0000256" key="9">
    <source>
        <dbReference type="ARBA" id="ARBA00048679"/>
    </source>
</evidence>
<evidence type="ECO:0000256" key="1">
    <source>
        <dbReference type="ARBA" id="ARBA00012513"/>
    </source>
</evidence>
<dbReference type="EMBL" id="JH993114">
    <property type="protein sequence ID" value="EKX34273.1"/>
    <property type="molecule type" value="Genomic_DNA"/>
</dbReference>
<reference evidence="14" key="3">
    <citation type="submission" date="2015-06" db="UniProtKB">
        <authorList>
            <consortium name="EnsemblProtists"/>
        </authorList>
    </citation>
    <scope>IDENTIFICATION</scope>
</reference>
<protein>
    <recommendedName>
        <fullName evidence="1">non-specific serine/threonine protein kinase</fullName>
        <ecNumber evidence="1">2.7.11.1</ecNumber>
    </recommendedName>
</protein>
<dbReference type="FunFam" id="3.30.200.20:FF:000306">
    <property type="entry name" value="IKS protein kinase"/>
    <property type="match status" value="1"/>
</dbReference>
<dbReference type="GO" id="GO:0005634">
    <property type="term" value="C:nucleus"/>
    <property type="evidence" value="ECO:0007669"/>
    <property type="project" value="TreeGrafter"/>
</dbReference>
<keyword evidence="4 10" id="KW-0547">Nucleotide-binding</keyword>
<organism evidence="13">
    <name type="scientific">Guillardia theta (strain CCMP2712)</name>
    <name type="common">Cryptophyte</name>
    <dbReference type="NCBI Taxonomy" id="905079"/>
    <lineage>
        <taxon>Eukaryota</taxon>
        <taxon>Cryptophyceae</taxon>
        <taxon>Pyrenomonadales</taxon>
        <taxon>Geminigeraceae</taxon>
        <taxon>Guillardia</taxon>
    </lineage>
</organism>
<dbReference type="SMART" id="SM00220">
    <property type="entry name" value="S_TKc"/>
    <property type="match status" value="1"/>
</dbReference>
<dbReference type="KEGG" id="gtt:GUITHDRAFT_90537"/>
<dbReference type="GO" id="GO:0005524">
    <property type="term" value="F:ATP binding"/>
    <property type="evidence" value="ECO:0007669"/>
    <property type="project" value="UniProtKB-UniRule"/>
</dbReference>
<dbReference type="STRING" id="905079.L1IDI4"/>
<dbReference type="RefSeq" id="XP_005821253.1">
    <property type="nucleotide sequence ID" value="XM_005821196.1"/>
</dbReference>
<dbReference type="OrthoDB" id="1405469at2759"/>
<dbReference type="eggNOG" id="KOG0032">
    <property type="taxonomic scope" value="Eukaryota"/>
</dbReference>
<dbReference type="GeneID" id="17291007"/>
<feature type="compositionally biased region" description="Basic and acidic residues" evidence="11">
    <location>
        <begin position="1"/>
        <end position="13"/>
    </location>
</feature>
<evidence type="ECO:0000256" key="3">
    <source>
        <dbReference type="ARBA" id="ARBA00022679"/>
    </source>
</evidence>
<dbReference type="PROSITE" id="PS00107">
    <property type="entry name" value="PROTEIN_KINASE_ATP"/>
    <property type="match status" value="1"/>
</dbReference>
<evidence type="ECO:0000313" key="15">
    <source>
        <dbReference type="Proteomes" id="UP000011087"/>
    </source>
</evidence>
<evidence type="ECO:0000256" key="6">
    <source>
        <dbReference type="ARBA" id="ARBA00022840"/>
    </source>
</evidence>
<keyword evidence="3" id="KW-0808">Transferase</keyword>
<dbReference type="PROSITE" id="PS00108">
    <property type="entry name" value="PROTEIN_KINASE_ST"/>
    <property type="match status" value="1"/>
</dbReference>
<dbReference type="GO" id="GO:0004674">
    <property type="term" value="F:protein serine/threonine kinase activity"/>
    <property type="evidence" value="ECO:0007669"/>
    <property type="project" value="UniProtKB-KW"/>
</dbReference>
<dbReference type="Gene3D" id="3.30.200.20">
    <property type="entry name" value="Phosphorylase Kinase, domain 1"/>
    <property type="match status" value="1"/>
</dbReference>
<dbReference type="Gene3D" id="1.10.510.10">
    <property type="entry name" value="Transferase(Phosphotransferase) domain 1"/>
    <property type="match status" value="1"/>
</dbReference>
<evidence type="ECO:0000256" key="10">
    <source>
        <dbReference type="PROSITE-ProRule" id="PRU10141"/>
    </source>
</evidence>
<feature type="compositionally biased region" description="Polar residues" evidence="11">
    <location>
        <begin position="373"/>
        <end position="388"/>
    </location>
</feature>
<evidence type="ECO:0000256" key="2">
    <source>
        <dbReference type="ARBA" id="ARBA00022527"/>
    </source>
</evidence>
<dbReference type="SUPFAM" id="SSF56112">
    <property type="entry name" value="Protein kinase-like (PK-like)"/>
    <property type="match status" value="1"/>
</dbReference>
<gene>
    <name evidence="13" type="ORF">GUITHDRAFT_90537</name>
</gene>
<feature type="binding site" evidence="10">
    <location>
        <position position="104"/>
    </location>
    <ligand>
        <name>ATP</name>
        <dbReference type="ChEBI" id="CHEBI:30616"/>
    </ligand>
</feature>
<comment type="catalytic activity">
    <reaction evidence="9">
        <text>L-seryl-[protein] + ATP = O-phospho-L-seryl-[protein] + ADP + H(+)</text>
        <dbReference type="Rhea" id="RHEA:17989"/>
        <dbReference type="Rhea" id="RHEA-COMP:9863"/>
        <dbReference type="Rhea" id="RHEA-COMP:11604"/>
        <dbReference type="ChEBI" id="CHEBI:15378"/>
        <dbReference type="ChEBI" id="CHEBI:29999"/>
        <dbReference type="ChEBI" id="CHEBI:30616"/>
        <dbReference type="ChEBI" id="CHEBI:83421"/>
        <dbReference type="ChEBI" id="CHEBI:456216"/>
        <dbReference type="EC" id="2.7.11.1"/>
    </reaction>
</comment>
<keyword evidence="2" id="KW-0723">Serine/threonine-protein kinase</keyword>
<dbReference type="InterPro" id="IPR000719">
    <property type="entry name" value="Prot_kinase_dom"/>
</dbReference>
<reference evidence="15" key="2">
    <citation type="submission" date="2012-11" db="EMBL/GenBank/DDBJ databases">
        <authorList>
            <person name="Kuo A."/>
            <person name="Curtis B.A."/>
            <person name="Tanifuji G."/>
            <person name="Burki F."/>
            <person name="Gruber A."/>
            <person name="Irimia M."/>
            <person name="Maruyama S."/>
            <person name="Arias M.C."/>
            <person name="Ball S.G."/>
            <person name="Gile G.H."/>
            <person name="Hirakawa Y."/>
            <person name="Hopkins J.F."/>
            <person name="Rensing S.A."/>
            <person name="Schmutz J."/>
            <person name="Symeonidi A."/>
            <person name="Elias M."/>
            <person name="Eveleigh R.J."/>
            <person name="Herman E.K."/>
            <person name="Klute M.J."/>
            <person name="Nakayama T."/>
            <person name="Obornik M."/>
            <person name="Reyes-Prieto A."/>
            <person name="Armbrust E.V."/>
            <person name="Aves S.J."/>
            <person name="Beiko R.G."/>
            <person name="Coutinho P."/>
            <person name="Dacks J.B."/>
            <person name="Durnford D.G."/>
            <person name="Fast N.M."/>
            <person name="Green B.R."/>
            <person name="Grisdale C."/>
            <person name="Hempe F."/>
            <person name="Henrissat B."/>
            <person name="Hoppner M.P."/>
            <person name="Ishida K.-I."/>
            <person name="Kim E."/>
            <person name="Koreny L."/>
            <person name="Kroth P.G."/>
            <person name="Liu Y."/>
            <person name="Malik S.-B."/>
            <person name="Maier U.G."/>
            <person name="McRose D."/>
            <person name="Mock T."/>
            <person name="Neilson J.A."/>
            <person name="Onodera N.T."/>
            <person name="Poole A.M."/>
            <person name="Pritham E.J."/>
            <person name="Richards T.A."/>
            <person name="Rocap G."/>
            <person name="Roy S.W."/>
            <person name="Sarai C."/>
            <person name="Schaack S."/>
            <person name="Shirato S."/>
            <person name="Slamovits C.H."/>
            <person name="Spencer D.F."/>
            <person name="Suzuki S."/>
            <person name="Worden A.Z."/>
            <person name="Zauner S."/>
            <person name="Barry K."/>
            <person name="Bell C."/>
            <person name="Bharti A.K."/>
            <person name="Crow J.A."/>
            <person name="Grimwood J."/>
            <person name="Kramer R."/>
            <person name="Lindquist E."/>
            <person name="Lucas S."/>
            <person name="Salamov A."/>
            <person name="McFadden G.I."/>
            <person name="Lane C.E."/>
            <person name="Keeling P.J."/>
            <person name="Gray M.W."/>
            <person name="Grigoriev I.V."/>
            <person name="Archibald J.M."/>
        </authorList>
    </citation>
    <scope>NUCLEOTIDE SEQUENCE</scope>
    <source>
        <strain evidence="15">CCMP2712</strain>
    </source>
</reference>
<keyword evidence="6 10" id="KW-0067">ATP-binding</keyword>
<dbReference type="CDD" id="cd00180">
    <property type="entry name" value="PKc"/>
    <property type="match status" value="1"/>
</dbReference>
<evidence type="ECO:0000256" key="11">
    <source>
        <dbReference type="SAM" id="MobiDB-lite"/>
    </source>
</evidence>
<feature type="compositionally biased region" description="Polar residues" evidence="11">
    <location>
        <begin position="37"/>
        <end position="47"/>
    </location>
</feature>
<dbReference type="Proteomes" id="UP000011087">
    <property type="component" value="Unassembled WGS sequence"/>
</dbReference>
<dbReference type="InterPro" id="IPR050339">
    <property type="entry name" value="CC_SR_Kinase"/>
</dbReference>
<accession>L1IDI4</accession>
<proteinExistence type="inferred from homology"/>
<reference evidence="13 15" key="1">
    <citation type="journal article" date="2012" name="Nature">
        <title>Algal genomes reveal evolutionary mosaicism and the fate of nucleomorphs.</title>
        <authorList>
            <consortium name="DOE Joint Genome Institute"/>
            <person name="Curtis B.A."/>
            <person name="Tanifuji G."/>
            <person name="Burki F."/>
            <person name="Gruber A."/>
            <person name="Irimia M."/>
            <person name="Maruyama S."/>
            <person name="Arias M.C."/>
            <person name="Ball S.G."/>
            <person name="Gile G.H."/>
            <person name="Hirakawa Y."/>
            <person name="Hopkins J.F."/>
            <person name="Kuo A."/>
            <person name="Rensing S.A."/>
            <person name="Schmutz J."/>
            <person name="Symeonidi A."/>
            <person name="Elias M."/>
            <person name="Eveleigh R.J."/>
            <person name="Herman E.K."/>
            <person name="Klute M.J."/>
            <person name="Nakayama T."/>
            <person name="Obornik M."/>
            <person name="Reyes-Prieto A."/>
            <person name="Armbrust E.V."/>
            <person name="Aves S.J."/>
            <person name="Beiko R.G."/>
            <person name="Coutinho P."/>
            <person name="Dacks J.B."/>
            <person name="Durnford D.G."/>
            <person name="Fast N.M."/>
            <person name="Green B.R."/>
            <person name="Grisdale C.J."/>
            <person name="Hempel F."/>
            <person name="Henrissat B."/>
            <person name="Hoppner M.P."/>
            <person name="Ishida K."/>
            <person name="Kim E."/>
            <person name="Koreny L."/>
            <person name="Kroth P.G."/>
            <person name="Liu Y."/>
            <person name="Malik S.B."/>
            <person name="Maier U.G."/>
            <person name="McRose D."/>
            <person name="Mock T."/>
            <person name="Neilson J.A."/>
            <person name="Onodera N.T."/>
            <person name="Poole A.M."/>
            <person name="Pritham E.J."/>
            <person name="Richards T.A."/>
            <person name="Rocap G."/>
            <person name="Roy S.W."/>
            <person name="Sarai C."/>
            <person name="Schaack S."/>
            <person name="Shirato S."/>
            <person name="Slamovits C.H."/>
            <person name="Spencer D.F."/>
            <person name="Suzuki S."/>
            <person name="Worden A.Z."/>
            <person name="Zauner S."/>
            <person name="Barry K."/>
            <person name="Bell C."/>
            <person name="Bharti A.K."/>
            <person name="Crow J.A."/>
            <person name="Grimwood J."/>
            <person name="Kramer R."/>
            <person name="Lindquist E."/>
            <person name="Lucas S."/>
            <person name="Salamov A."/>
            <person name="McFadden G.I."/>
            <person name="Lane C.E."/>
            <person name="Keeling P.J."/>
            <person name="Gray M.W."/>
            <person name="Grigoriev I.V."/>
            <person name="Archibald J.M."/>
        </authorList>
    </citation>
    <scope>NUCLEOTIDE SEQUENCE</scope>
    <source>
        <strain evidence="13 15">CCMP2712</strain>
    </source>
</reference>
<dbReference type="AlphaFoldDB" id="L1IDI4"/>
<evidence type="ECO:0000256" key="5">
    <source>
        <dbReference type="ARBA" id="ARBA00022777"/>
    </source>
</evidence>
<evidence type="ECO:0000259" key="12">
    <source>
        <dbReference type="PROSITE" id="PS50011"/>
    </source>
</evidence>
<comment type="similarity">
    <text evidence="7">Belongs to the protein kinase superfamily. Ser/Thr protein kinase family. GCN2 subfamily.</text>
</comment>
<feature type="region of interest" description="Disordered" evidence="11">
    <location>
        <begin position="1"/>
        <end position="57"/>
    </location>
</feature>
<dbReference type="EnsemblProtists" id="EKX34273">
    <property type="protein sequence ID" value="EKX34273"/>
    <property type="gene ID" value="GUITHDRAFT_90537"/>
</dbReference>
<evidence type="ECO:0000313" key="14">
    <source>
        <dbReference type="EnsemblProtists" id="EKX34273"/>
    </source>
</evidence>
<name>L1IDI4_GUITC</name>
<dbReference type="InterPro" id="IPR011009">
    <property type="entry name" value="Kinase-like_dom_sf"/>
</dbReference>